<dbReference type="InterPro" id="IPR007246">
    <property type="entry name" value="Gaa1"/>
</dbReference>
<accession>A5E305</accession>
<feature type="transmembrane region" description="Helical" evidence="1">
    <location>
        <begin position="416"/>
        <end position="433"/>
    </location>
</feature>
<feature type="transmembrane region" description="Helical" evidence="1">
    <location>
        <begin position="470"/>
        <end position="488"/>
    </location>
</feature>
<evidence type="ECO:0000313" key="3">
    <source>
        <dbReference type="Proteomes" id="UP000001996"/>
    </source>
</evidence>
<dbReference type="PANTHER" id="PTHR13304">
    <property type="entry name" value="GLYCOSYLPHOSPHATIDYLINOSITOL ANCHOR ATTACHMENT 1 PROTEIN"/>
    <property type="match status" value="1"/>
</dbReference>
<feature type="transmembrane region" description="Helical" evidence="1">
    <location>
        <begin position="388"/>
        <end position="410"/>
    </location>
</feature>
<dbReference type="GO" id="GO:0016255">
    <property type="term" value="P:attachment of GPI anchor to protein"/>
    <property type="evidence" value="ECO:0007669"/>
    <property type="project" value="EnsemblFungi"/>
</dbReference>
<dbReference type="VEuPathDB" id="FungiDB:LELG_03992"/>
<evidence type="ECO:0000313" key="2">
    <source>
        <dbReference type="EMBL" id="EDK45813.1"/>
    </source>
</evidence>
<dbReference type="STRING" id="379508.A5E305"/>
<dbReference type="PANTHER" id="PTHR13304:SF0">
    <property type="entry name" value="GLYCOSYLPHOSPHATIDYLINOSITOL ANCHOR ATTACHMENT 1 PROTEIN"/>
    <property type="match status" value="1"/>
</dbReference>
<dbReference type="GO" id="GO:0042765">
    <property type="term" value="C:GPI-anchor transamidase complex"/>
    <property type="evidence" value="ECO:0007669"/>
    <property type="project" value="EnsemblFungi"/>
</dbReference>
<proteinExistence type="predicted"/>
<gene>
    <name evidence="2" type="ORF">LELG_03992</name>
</gene>
<dbReference type="InParanoid" id="A5E305"/>
<dbReference type="OMA" id="RESEWNI"/>
<feature type="transmembrane region" description="Helical" evidence="1">
    <location>
        <begin position="356"/>
        <end position="376"/>
    </location>
</feature>
<feature type="transmembrane region" description="Helical" evidence="1">
    <location>
        <begin position="536"/>
        <end position="561"/>
    </location>
</feature>
<dbReference type="Proteomes" id="UP000001996">
    <property type="component" value="Unassembled WGS sequence"/>
</dbReference>
<feature type="transmembrane region" description="Helical" evidence="1">
    <location>
        <begin position="495"/>
        <end position="516"/>
    </location>
</feature>
<organism evidence="2 3">
    <name type="scientific">Lodderomyces elongisporus (strain ATCC 11503 / CBS 2605 / JCM 1781 / NBRC 1676 / NRRL YB-4239)</name>
    <name type="common">Yeast</name>
    <name type="synonym">Saccharomyces elongisporus</name>
    <dbReference type="NCBI Taxonomy" id="379508"/>
    <lineage>
        <taxon>Eukaryota</taxon>
        <taxon>Fungi</taxon>
        <taxon>Dikarya</taxon>
        <taxon>Ascomycota</taxon>
        <taxon>Saccharomycotina</taxon>
        <taxon>Pichiomycetes</taxon>
        <taxon>Debaryomycetaceae</taxon>
        <taxon>Candida/Lodderomyces clade</taxon>
        <taxon>Lodderomyces</taxon>
    </lineage>
</organism>
<sequence>MALAENVLRRIHKMGLIPKAVKHLPRLTVLLALFSVVWLVTLPMDGNYRNCYISENALMPGQVHSYFRESEWNIVRGYREEVSKLEQESIKDKNRAVSSWLEDMGLQISHYHNGASDTDEIIYAIMHAPRGENTEAMALVVPWYNADAEYNEGGMALGMALMRYFLRISVWSKNIILVIPPDGKKSLRNWVEAYHTSLDDTAGSIEAAVVVDYGKQGDYFEYYDMYYEGLNGQLPNLDLLNTANTIGGHENIGCSIQGINGRVTDFQNKLKTLFWGIARLVTAGAIDVHGHEAFSGWQIQAFTIKARGDKGHDVTQFGRIVDSTFRSVNNLLEKFHQSFFFYLLLSPKHFVSIGTYLPAAVMLAVSFALGTLNSILNTHIEVDAIKYGVSKLLTIVVVVESFCVGLALLAPYESTSLIQISQLLVLVVGGFIFMQKVNMKRVDSYSLISFALLSIALLIVALLIVHFALAFTVGILALPLTYIPTLFQRKKNPKLAVLFVLVITNPFLIIHAGGLFTGHENFLQNLIMAWVDLQSWTWIIIALAWFPAWLFVFFASVLLIVQLPKAIAINPPSTFATKSEKSE</sequence>
<dbReference type="eggNOG" id="KOG3566">
    <property type="taxonomic scope" value="Eukaryota"/>
</dbReference>
<dbReference type="AlphaFoldDB" id="A5E305"/>
<dbReference type="FunCoup" id="A5E305">
    <property type="interactions" value="575"/>
</dbReference>
<keyword evidence="3" id="KW-1185">Reference proteome</keyword>
<dbReference type="HOGENOM" id="CLU_007442_3_1_1"/>
<keyword evidence="1" id="KW-1133">Transmembrane helix</keyword>
<reference evidence="2 3" key="1">
    <citation type="journal article" date="2009" name="Nature">
        <title>Evolution of pathogenicity and sexual reproduction in eight Candida genomes.</title>
        <authorList>
            <person name="Butler G."/>
            <person name="Rasmussen M.D."/>
            <person name="Lin M.F."/>
            <person name="Santos M.A."/>
            <person name="Sakthikumar S."/>
            <person name="Munro C.A."/>
            <person name="Rheinbay E."/>
            <person name="Grabherr M."/>
            <person name="Forche A."/>
            <person name="Reedy J.L."/>
            <person name="Agrafioti I."/>
            <person name="Arnaud M.B."/>
            <person name="Bates S."/>
            <person name="Brown A.J."/>
            <person name="Brunke S."/>
            <person name="Costanzo M.C."/>
            <person name="Fitzpatrick D.A."/>
            <person name="de Groot P.W."/>
            <person name="Harris D."/>
            <person name="Hoyer L.L."/>
            <person name="Hube B."/>
            <person name="Klis F.M."/>
            <person name="Kodira C."/>
            <person name="Lennard N."/>
            <person name="Logue M.E."/>
            <person name="Martin R."/>
            <person name="Neiman A.M."/>
            <person name="Nikolaou E."/>
            <person name="Quail M.A."/>
            <person name="Quinn J."/>
            <person name="Santos M.C."/>
            <person name="Schmitzberger F.F."/>
            <person name="Sherlock G."/>
            <person name="Shah P."/>
            <person name="Silverstein K.A."/>
            <person name="Skrzypek M.S."/>
            <person name="Soll D."/>
            <person name="Staggs R."/>
            <person name="Stansfield I."/>
            <person name="Stumpf M.P."/>
            <person name="Sudbery P.E."/>
            <person name="Srikantha T."/>
            <person name="Zeng Q."/>
            <person name="Berman J."/>
            <person name="Berriman M."/>
            <person name="Heitman J."/>
            <person name="Gow N.A."/>
            <person name="Lorenz M.C."/>
            <person name="Birren B.W."/>
            <person name="Kellis M."/>
            <person name="Cuomo C.A."/>
        </authorList>
    </citation>
    <scope>NUCLEOTIDE SEQUENCE [LARGE SCALE GENOMIC DNA]</scope>
    <source>
        <strain evidence="3">ATCC 11503 / BCRC 21390 / CBS 2605 / JCM 1781 / NBRC 1676 / NRRL YB-4239</strain>
    </source>
</reference>
<evidence type="ECO:0000256" key="1">
    <source>
        <dbReference type="SAM" id="Phobius"/>
    </source>
</evidence>
<dbReference type="Pfam" id="PF04114">
    <property type="entry name" value="Gaa1"/>
    <property type="match status" value="1"/>
</dbReference>
<dbReference type="EMBL" id="CH981528">
    <property type="protein sequence ID" value="EDK45813.1"/>
    <property type="molecule type" value="Genomic_DNA"/>
</dbReference>
<evidence type="ECO:0008006" key="4">
    <source>
        <dbReference type="Google" id="ProtNLM"/>
    </source>
</evidence>
<dbReference type="KEGG" id="lel:PVL30_004812"/>
<name>A5E305_LODEL</name>
<keyword evidence="1" id="KW-0472">Membrane</keyword>
<dbReference type="OrthoDB" id="445301at2759"/>
<dbReference type="GeneID" id="5231913"/>
<dbReference type="PIRSF" id="PIRSF036762">
    <property type="entry name" value="GAA1"/>
    <property type="match status" value="1"/>
</dbReference>
<keyword evidence="1" id="KW-0812">Transmembrane</keyword>
<feature type="transmembrane region" description="Helical" evidence="1">
    <location>
        <begin position="445"/>
        <end position="464"/>
    </location>
</feature>
<protein>
    <recommendedName>
        <fullName evidence="4">GPI transamidase component GAA1</fullName>
    </recommendedName>
</protein>